<feature type="compositionally biased region" description="Low complexity" evidence="2">
    <location>
        <begin position="263"/>
        <end position="298"/>
    </location>
</feature>
<protein>
    <recommendedName>
        <fullName evidence="5">Tripartite motif-containing protein 2</fullName>
    </recommendedName>
</protein>
<proteinExistence type="predicted"/>
<evidence type="ECO:0000313" key="3">
    <source>
        <dbReference type="EMBL" id="OWF50806.1"/>
    </source>
</evidence>
<feature type="compositionally biased region" description="Basic and acidic residues" evidence="2">
    <location>
        <begin position="62"/>
        <end position="74"/>
    </location>
</feature>
<feature type="compositionally biased region" description="Basic and acidic residues" evidence="2">
    <location>
        <begin position="164"/>
        <end position="180"/>
    </location>
</feature>
<dbReference type="Proteomes" id="UP000242188">
    <property type="component" value="Unassembled WGS sequence"/>
</dbReference>
<keyword evidence="1" id="KW-0175">Coiled coil</keyword>
<gene>
    <name evidence="3" type="ORF">KP79_PYT00813</name>
</gene>
<dbReference type="OrthoDB" id="6180045at2759"/>
<evidence type="ECO:0000256" key="2">
    <source>
        <dbReference type="SAM" id="MobiDB-lite"/>
    </source>
</evidence>
<sequence>MSFLDNIQIVGAKMDEFEQAKKEHDALLQRQKEEKEEKIAAAAAKRKLTAKKMTNSVIVKEDRRTRWESARTSRDSTSVQNRQVSSRQTAITSQQNFAVTVTSKNTAFMTNKGTGTYHMAPPSSTPSQAKKTTRPTSLQGLPRRDDGEDSTEVKKRVGKSSRKTTKDDDLSSPSNDKKLNELNISDETGTKQIKTPDYKTFLVSTGKAVFPQKHEEMEAGSDVKNNEDAKSNDINAQTGNNDTSGVVFVPDGKQDEEPGAGEAGSSGNNKESGNGVATGSEIDGGSSNSNNGNNGDKNGATDAGENNSYDKTDAEINKLSGDSTQDGGKGETTKERGTLMPGNIEGDRPLSHPEEVTKYLRSVYKLLEKPKQLHTFNVCDEFIDTISCVSGENAWMFCDGNKLILVNKDGDKQRSIQLRGKIGDFCTLSSGEVLLTHMDDCCVYSIQANGVMTLQFKTEPLHPVAIQPTADDNVLITLADDWDYKIEPQSQRQLRMYSRDGTVLKTLEFGPDEKRLFCKPGRVRVSKNNSNIAVCNFVNDKPGDDHVIFLDKNFNFLFRSNERYSIPSELKPQSHVIFDDMIFDSGDNVVTVETVSNSVQLLDKNCRYVKTLYRDPTDGEQPMSVALDTEGNLWIGFQKGHVTIVKYRTQVMAVEAVKE</sequence>
<evidence type="ECO:0000313" key="4">
    <source>
        <dbReference type="Proteomes" id="UP000242188"/>
    </source>
</evidence>
<accession>A0A210QPY6</accession>
<feature type="compositionally biased region" description="Polar residues" evidence="2">
    <location>
        <begin position="232"/>
        <end position="244"/>
    </location>
</feature>
<dbReference type="EMBL" id="NEDP02002433">
    <property type="protein sequence ID" value="OWF50806.1"/>
    <property type="molecule type" value="Genomic_DNA"/>
</dbReference>
<dbReference type="AlphaFoldDB" id="A0A210QPY6"/>
<keyword evidence="4" id="KW-1185">Reference proteome</keyword>
<feature type="coiled-coil region" evidence="1">
    <location>
        <begin position="14"/>
        <end position="45"/>
    </location>
</feature>
<name>A0A210QPY6_MIZYE</name>
<comment type="caution">
    <text evidence="3">The sequence shown here is derived from an EMBL/GenBank/DDBJ whole genome shotgun (WGS) entry which is preliminary data.</text>
</comment>
<feature type="compositionally biased region" description="Polar residues" evidence="2">
    <location>
        <begin position="182"/>
        <end position="193"/>
    </location>
</feature>
<feature type="region of interest" description="Disordered" evidence="2">
    <location>
        <begin position="62"/>
        <end position="351"/>
    </location>
</feature>
<reference evidence="3 4" key="1">
    <citation type="journal article" date="2017" name="Nat. Ecol. Evol.">
        <title>Scallop genome provides insights into evolution of bilaterian karyotype and development.</title>
        <authorList>
            <person name="Wang S."/>
            <person name="Zhang J."/>
            <person name="Jiao W."/>
            <person name="Li J."/>
            <person name="Xun X."/>
            <person name="Sun Y."/>
            <person name="Guo X."/>
            <person name="Huan P."/>
            <person name="Dong B."/>
            <person name="Zhang L."/>
            <person name="Hu X."/>
            <person name="Sun X."/>
            <person name="Wang J."/>
            <person name="Zhao C."/>
            <person name="Wang Y."/>
            <person name="Wang D."/>
            <person name="Huang X."/>
            <person name="Wang R."/>
            <person name="Lv J."/>
            <person name="Li Y."/>
            <person name="Zhang Z."/>
            <person name="Liu B."/>
            <person name="Lu W."/>
            <person name="Hui Y."/>
            <person name="Liang J."/>
            <person name="Zhou Z."/>
            <person name="Hou R."/>
            <person name="Li X."/>
            <person name="Liu Y."/>
            <person name="Li H."/>
            <person name="Ning X."/>
            <person name="Lin Y."/>
            <person name="Zhao L."/>
            <person name="Xing Q."/>
            <person name="Dou J."/>
            <person name="Li Y."/>
            <person name="Mao J."/>
            <person name="Guo H."/>
            <person name="Dou H."/>
            <person name="Li T."/>
            <person name="Mu C."/>
            <person name="Jiang W."/>
            <person name="Fu Q."/>
            <person name="Fu X."/>
            <person name="Miao Y."/>
            <person name="Liu J."/>
            <person name="Yu Q."/>
            <person name="Li R."/>
            <person name="Liao H."/>
            <person name="Li X."/>
            <person name="Kong Y."/>
            <person name="Jiang Z."/>
            <person name="Chourrout D."/>
            <person name="Li R."/>
            <person name="Bao Z."/>
        </authorList>
    </citation>
    <scope>NUCLEOTIDE SEQUENCE [LARGE SCALE GENOMIC DNA]</scope>
    <source>
        <strain evidence="3 4">PY_sf001</strain>
    </source>
</reference>
<organism evidence="3 4">
    <name type="scientific">Mizuhopecten yessoensis</name>
    <name type="common">Japanese scallop</name>
    <name type="synonym">Patinopecten yessoensis</name>
    <dbReference type="NCBI Taxonomy" id="6573"/>
    <lineage>
        <taxon>Eukaryota</taxon>
        <taxon>Metazoa</taxon>
        <taxon>Spiralia</taxon>
        <taxon>Lophotrochozoa</taxon>
        <taxon>Mollusca</taxon>
        <taxon>Bivalvia</taxon>
        <taxon>Autobranchia</taxon>
        <taxon>Pteriomorphia</taxon>
        <taxon>Pectinida</taxon>
        <taxon>Pectinoidea</taxon>
        <taxon>Pectinidae</taxon>
        <taxon>Mizuhopecten</taxon>
    </lineage>
</organism>
<feature type="compositionally biased region" description="Basic and acidic residues" evidence="2">
    <location>
        <begin position="328"/>
        <end position="337"/>
    </location>
</feature>
<dbReference type="SUPFAM" id="SSF101898">
    <property type="entry name" value="NHL repeat"/>
    <property type="match status" value="1"/>
</dbReference>
<feature type="compositionally biased region" description="Polar residues" evidence="2">
    <location>
        <begin position="75"/>
        <end position="114"/>
    </location>
</feature>
<evidence type="ECO:0000256" key="1">
    <source>
        <dbReference type="SAM" id="Coils"/>
    </source>
</evidence>
<feature type="compositionally biased region" description="Basic and acidic residues" evidence="2">
    <location>
        <begin position="142"/>
        <end position="155"/>
    </location>
</feature>
<evidence type="ECO:0008006" key="5">
    <source>
        <dbReference type="Google" id="ProtNLM"/>
    </source>
</evidence>
<feature type="compositionally biased region" description="Polar residues" evidence="2">
    <location>
        <begin position="125"/>
        <end position="139"/>
    </location>
</feature>